<dbReference type="PROSITE" id="PS50048">
    <property type="entry name" value="ZN2_CY6_FUNGAL_2"/>
    <property type="match status" value="1"/>
</dbReference>
<evidence type="ECO:0000256" key="1">
    <source>
        <dbReference type="ARBA" id="ARBA00004123"/>
    </source>
</evidence>
<dbReference type="SUPFAM" id="SSF57701">
    <property type="entry name" value="Zn2/Cys6 DNA-binding domain"/>
    <property type="match status" value="1"/>
</dbReference>
<comment type="caution">
    <text evidence="8">The sequence shown here is derived from an EMBL/GenBank/DDBJ whole genome shotgun (WGS) entry which is preliminary data.</text>
</comment>
<dbReference type="Proteomes" id="UP000770015">
    <property type="component" value="Unassembled WGS sequence"/>
</dbReference>
<dbReference type="GO" id="GO:0008270">
    <property type="term" value="F:zinc ion binding"/>
    <property type="evidence" value="ECO:0007669"/>
    <property type="project" value="InterPro"/>
</dbReference>
<dbReference type="GO" id="GO:0005634">
    <property type="term" value="C:nucleus"/>
    <property type="evidence" value="ECO:0007669"/>
    <property type="project" value="UniProtKB-SubCell"/>
</dbReference>
<dbReference type="CDD" id="cd12148">
    <property type="entry name" value="fungal_TF_MHR"/>
    <property type="match status" value="1"/>
</dbReference>
<dbReference type="PANTHER" id="PTHR47338:SF9">
    <property type="entry name" value="ZN(II)2CYS6 TRANSCRIPTION FACTOR (EUROFUNG)"/>
    <property type="match status" value="1"/>
</dbReference>
<evidence type="ECO:0000313" key="9">
    <source>
        <dbReference type="Proteomes" id="UP000770015"/>
    </source>
</evidence>
<keyword evidence="5" id="KW-0539">Nucleus</keyword>
<accession>A0A9P8VI50</accession>
<dbReference type="EMBL" id="JAGSXJ010000004">
    <property type="protein sequence ID" value="KAH6692484.1"/>
    <property type="molecule type" value="Genomic_DNA"/>
</dbReference>
<proteinExistence type="predicted"/>
<dbReference type="CDD" id="cd00067">
    <property type="entry name" value="GAL4"/>
    <property type="match status" value="1"/>
</dbReference>
<dbReference type="InterPro" id="IPR036864">
    <property type="entry name" value="Zn2-C6_fun-type_DNA-bd_sf"/>
</dbReference>
<reference evidence="8" key="1">
    <citation type="journal article" date="2021" name="Nat. Commun.">
        <title>Genetic determinants of endophytism in the Arabidopsis root mycobiome.</title>
        <authorList>
            <person name="Mesny F."/>
            <person name="Miyauchi S."/>
            <person name="Thiergart T."/>
            <person name="Pickel B."/>
            <person name="Atanasova L."/>
            <person name="Karlsson M."/>
            <person name="Huettel B."/>
            <person name="Barry K.W."/>
            <person name="Haridas S."/>
            <person name="Chen C."/>
            <person name="Bauer D."/>
            <person name="Andreopoulos W."/>
            <person name="Pangilinan J."/>
            <person name="LaButti K."/>
            <person name="Riley R."/>
            <person name="Lipzen A."/>
            <person name="Clum A."/>
            <person name="Drula E."/>
            <person name="Henrissat B."/>
            <person name="Kohler A."/>
            <person name="Grigoriev I.V."/>
            <person name="Martin F.M."/>
            <person name="Hacquard S."/>
        </authorList>
    </citation>
    <scope>NUCLEOTIDE SEQUENCE</scope>
    <source>
        <strain evidence="8">MPI-SDFR-AT-0117</strain>
    </source>
</reference>
<dbReference type="OrthoDB" id="2943660at2759"/>
<feature type="region of interest" description="Disordered" evidence="6">
    <location>
        <begin position="1"/>
        <end position="30"/>
    </location>
</feature>
<evidence type="ECO:0000256" key="4">
    <source>
        <dbReference type="ARBA" id="ARBA00023163"/>
    </source>
</evidence>
<evidence type="ECO:0000256" key="3">
    <source>
        <dbReference type="ARBA" id="ARBA00023015"/>
    </source>
</evidence>
<dbReference type="InterPro" id="IPR001138">
    <property type="entry name" value="Zn2Cys6_DnaBD"/>
</dbReference>
<keyword evidence="3" id="KW-0805">Transcription regulation</keyword>
<dbReference type="GO" id="GO:0000981">
    <property type="term" value="F:DNA-binding transcription factor activity, RNA polymerase II-specific"/>
    <property type="evidence" value="ECO:0007669"/>
    <property type="project" value="InterPro"/>
</dbReference>
<evidence type="ECO:0000256" key="2">
    <source>
        <dbReference type="ARBA" id="ARBA00022723"/>
    </source>
</evidence>
<feature type="region of interest" description="Disordered" evidence="6">
    <location>
        <begin position="78"/>
        <end position="115"/>
    </location>
</feature>
<feature type="domain" description="Zn(2)-C6 fungal-type" evidence="7">
    <location>
        <begin position="13"/>
        <end position="43"/>
    </location>
</feature>
<evidence type="ECO:0000256" key="6">
    <source>
        <dbReference type="SAM" id="MobiDB-lite"/>
    </source>
</evidence>
<evidence type="ECO:0000256" key="5">
    <source>
        <dbReference type="ARBA" id="ARBA00023242"/>
    </source>
</evidence>
<name>A0A9P8VI50_9PEZI</name>
<evidence type="ECO:0000313" key="8">
    <source>
        <dbReference type="EMBL" id="KAH6692484.1"/>
    </source>
</evidence>
<dbReference type="Pfam" id="PF00172">
    <property type="entry name" value="Zn_clus"/>
    <property type="match status" value="1"/>
</dbReference>
<sequence>MDDTRPSKRARQACEPCRRKKSRCPGERPTCSYCERLGQTCEYADEQDGGSGNTGRRVEDRISNLEGKLDQVLARLLPRSPDAVPQQRPSPTRTPTPRRATAPEPPQTRSERRESFRLSVCEDVEVPHTEAYNAARLYLTWAHCQPVRLFDASTFLQTIESRDPQVLLAMQALCLRFPPSMPAASHSQKIRTLARRSRTLVMDRVGDGRVNLATIQALCLLTLGDIADGQSIRVGANLALANNLADSVPGDYTLGDAQEFADCKEAILLLLNLHGPILPSSSRGETPMIKWCPPAAPQLAREKDLAALMTQLGEIWHMARVYANARVPKDAPPPWHPLSDHSIITQRIFDMECSMPLKYRFAASRFLEKTPDELQRNRQHWGPWLFVQMVYGGIMCLINHPYLLSLRLRSFRQTLPQTFIHQSFKLISRQSSWITYFVEMLEERQFIISDPTLAHCVAIVATIHLQHSFVSDNILRERSLSGFQASLRCLRSIGSIWPHVSVMERAGQPEASQDRSIFDDSLISATAAPDSDYENGVPDYGLVGSAGIEGHARNKAKKTPLYPPEHISPTYISPTHISPSQMTGAAAVIGASFGRSAPDYMSAEVDDAHDWGAADAYGGNLSMRDELEGISFQADDFGRAIDGWMNMQLG</sequence>
<dbReference type="SMART" id="SM00066">
    <property type="entry name" value="GAL4"/>
    <property type="match status" value="1"/>
</dbReference>
<keyword evidence="4" id="KW-0804">Transcription</keyword>
<keyword evidence="9" id="KW-1185">Reference proteome</keyword>
<protein>
    <recommendedName>
        <fullName evidence="7">Zn(2)-C6 fungal-type domain-containing protein</fullName>
    </recommendedName>
</protein>
<dbReference type="InterPro" id="IPR050815">
    <property type="entry name" value="TF_fung"/>
</dbReference>
<evidence type="ECO:0000259" key="7">
    <source>
        <dbReference type="PROSITE" id="PS50048"/>
    </source>
</evidence>
<comment type="subcellular location">
    <subcellularLocation>
        <location evidence="1">Nucleus</location>
    </subcellularLocation>
</comment>
<dbReference type="AlphaFoldDB" id="A0A9P8VI50"/>
<gene>
    <name evidence="8" type="ORF">F5X68DRAFT_250701</name>
</gene>
<dbReference type="Gene3D" id="4.10.240.10">
    <property type="entry name" value="Zn(2)-C6 fungal-type DNA-binding domain"/>
    <property type="match status" value="1"/>
</dbReference>
<keyword evidence="2" id="KW-0479">Metal-binding</keyword>
<dbReference type="PANTHER" id="PTHR47338">
    <property type="entry name" value="ZN(II)2CYS6 TRANSCRIPTION FACTOR (EUROFUNG)-RELATED"/>
    <property type="match status" value="1"/>
</dbReference>
<dbReference type="PROSITE" id="PS00463">
    <property type="entry name" value="ZN2_CY6_FUNGAL_1"/>
    <property type="match status" value="1"/>
</dbReference>
<feature type="compositionally biased region" description="Low complexity" evidence="6">
    <location>
        <begin position="85"/>
        <end position="102"/>
    </location>
</feature>
<organism evidence="8 9">
    <name type="scientific">Plectosphaerella plurivora</name>
    <dbReference type="NCBI Taxonomy" id="936078"/>
    <lineage>
        <taxon>Eukaryota</taxon>
        <taxon>Fungi</taxon>
        <taxon>Dikarya</taxon>
        <taxon>Ascomycota</taxon>
        <taxon>Pezizomycotina</taxon>
        <taxon>Sordariomycetes</taxon>
        <taxon>Hypocreomycetidae</taxon>
        <taxon>Glomerellales</taxon>
        <taxon>Plectosphaerellaceae</taxon>
        <taxon>Plectosphaerella</taxon>
    </lineage>
</organism>